<sequence length="144" mass="16682">MYKTSLKRLLLVVCLLFLLNGEAGFSQTDKKEGPEPQPPKMINVYTTWMKLAMLGKNQAEIESYFMEKISARELDDLKQRIRDTVLDNLKRTGLAYRIHNSDDLDDINVVVDRVLVEIRYAGLEHDQDLKLSIKEEFGIPLERL</sequence>
<accession>A0A1F6G7R2</accession>
<keyword evidence="1" id="KW-0732">Signal</keyword>
<proteinExistence type="predicted"/>
<reference evidence="2 3" key="1">
    <citation type="journal article" date="2016" name="Nat. Commun.">
        <title>Thousands of microbial genomes shed light on interconnected biogeochemical processes in an aquifer system.</title>
        <authorList>
            <person name="Anantharaman K."/>
            <person name="Brown C.T."/>
            <person name="Hug L.A."/>
            <person name="Sharon I."/>
            <person name="Castelle C.J."/>
            <person name="Probst A.J."/>
            <person name="Thomas B.C."/>
            <person name="Singh A."/>
            <person name="Wilkins M.J."/>
            <person name="Karaoz U."/>
            <person name="Brodie E.L."/>
            <person name="Williams K.H."/>
            <person name="Hubbard S.S."/>
            <person name="Banfield J.F."/>
        </authorList>
    </citation>
    <scope>NUCLEOTIDE SEQUENCE [LARGE SCALE GENOMIC DNA]</scope>
</reference>
<evidence type="ECO:0000313" key="3">
    <source>
        <dbReference type="Proteomes" id="UP000178449"/>
    </source>
</evidence>
<name>A0A1F6G7R2_9PROT</name>
<gene>
    <name evidence="2" type="ORF">A2527_09870</name>
</gene>
<evidence type="ECO:0000313" key="2">
    <source>
        <dbReference type="EMBL" id="OGG94139.1"/>
    </source>
</evidence>
<dbReference type="AlphaFoldDB" id="A0A1F6G7R2"/>
<dbReference type="Proteomes" id="UP000178449">
    <property type="component" value="Unassembled WGS sequence"/>
</dbReference>
<feature type="chain" id="PRO_5009524528" evidence="1">
    <location>
        <begin position="26"/>
        <end position="144"/>
    </location>
</feature>
<protein>
    <submittedName>
        <fullName evidence="2">Uncharacterized protein</fullName>
    </submittedName>
</protein>
<evidence type="ECO:0000256" key="1">
    <source>
        <dbReference type="SAM" id="SignalP"/>
    </source>
</evidence>
<dbReference type="EMBL" id="MFNE01000043">
    <property type="protein sequence ID" value="OGG94139.1"/>
    <property type="molecule type" value="Genomic_DNA"/>
</dbReference>
<comment type="caution">
    <text evidence="2">The sequence shown here is derived from an EMBL/GenBank/DDBJ whole genome shotgun (WGS) entry which is preliminary data.</text>
</comment>
<organism evidence="2 3">
    <name type="scientific">Candidatus Lambdaproteobacteria bacterium RIFOXYD2_FULL_50_16</name>
    <dbReference type="NCBI Taxonomy" id="1817772"/>
    <lineage>
        <taxon>Bacteria</taxon>
        <taxon>Pseudomonadati</taxon>
        <taxon>Pseudomonadota</taxon>
        <taxon>Candidatus Lambdaproteobacteria</taxon>
    </lineage>
</organism>
<feature type="signal peptide" evidence="1">
    <location>
        <begin position="1"/>
        <end position="25"/>
    </location>
</feature>